<proteinExistence type="predicted"/>
<dbReference type="InterPro" id="IPR004675">
    <property type="entry name" value="AhpD_core"/>
</dbReference>
<evidence type="ECO:0000313" key="3">
    <source>
        <dbReference type="Proteomes" id="UP000824190"/>
    </source>
</evidence>
<evidence type="ECO:0000259" key="1">
    <source>
        <dbReference type="Pfam" id="PF02627"/>
    </source>
</evidence>
<dbReference type="PANTHER" id="PTHR34846">
    <property type="entry name" value="4-CARBOXYMUCONOLACTONE DECARBOXYLASE FAMILY PROTEIN (AFU_ORTHOLOGUE AFUA_6G11590)"/>
    <property type="match status" value="1"/>
</dbReference>
<evidence type="ECO:0000313" key="2">
    <source>
        <dbReference type="EMBL" id="HIW90864.1"/>
    </source>
</evidence>
<dbReference type="GO" id="GO:0051920">
    <property type="term" value="F:peroxiredoxin activity"/>
    <property type="evidence" value="ECO:0007669"/>
    <property type="project" value="InterPro"/>
</dbReference>
<dbReference type="InterPro" id="IPR029032">
    <property type="entry name" value="AhpD-like"/>
</dbReference>
<dbReference type="Gene3D" id="1.20.1290.10">
    <property type="entry name" value="AhpD-like"/>
    <property type="match status" value="1"/>
</dbReference>
<dbReference type="AlphaFoldDB" id="A0A9D1RNI0"/>
<organism evidence="2 3">
    <name type="scientific">Candidatus Corynebacterium avicola</name>
    <dbReference type="NCBI Taxonomy" id="2838527"/>
    <lineage>
        <taxon>Bacteria</taxon>
        <taxon>Bacillati</taxon>
        <taxon>Actinomycetota</taxon>
        <taxon>Actinomycetes</taxon>
        <taxon>Mycobacteriales</taxon>
        <taxon>Corynebacteriaceae</taxon>
        <taxon>Corynebacterium</taxon>
    </lineage>
</organism>
<name>A0A9D1RNI0_9CORY</name>
<gene>
    <name evidence="2" type="ORF">H9870_04270</name>
</gene>
<reference evidence="2" key="1">
    <citation type="journal article" date="2021" name="PeerJ">
        <title>Extensive microbial diversity within the chicken gut microbiome revealed by metagenomics and culture.</title>
        <authorList>
            <person name="Gilroy R."/>
            <person name="Ravi A."/>
            <person name="Getino M."/>
            <person name="Pursley I."/>
            <person name="Horton D.L."/>
            <person name="Alikhan N.F."/>
            <person name="Baker D."/>
            <person name="Gharbi K."/>
            <person name="Hall N."/>
            <person name="Watson M."/>
            <person name="Adriaenssens E.M."/>
            <person name="Foster-Nyarko E."/>
            <person name="Jarju S."/>
            <person name="Secka A."/>
            <person name="Antonio M."/>
            <person name="Oren A."/>
            <person name="Chaudhuri R.R."/>
            <person name="La Ragione R."/>
            <person name="Hildebrand F."/>
            <person name="Pallen M.J."/>
        </authorList>
    </citation>
    <scope>NUCLEOTIDE SEQUENCE</scope>
    <source>
        <strain evidence="2">CHK32-1732</strain>
    </source>
</reference>
<sequence>MTQVPRRPYIDKVHPGVYKAMNGAVMAARTVYGEVGLPVSLIELVNVRVSQINGCPTCLSVHVPAARKAGVEQRVLDLLPSWREIRETGSAGVFTVEQFAALELAEALTSVEGTADAVAGASEVFTEEQVSALEWAIILINSYNRVSIGSGHPPGGAR</sequence>
<protein>
    <submittedName>
        <fullName evidence="2">Carboxymuconolactone decarboxylase family protein</fullName>
    </submittedName>
</protein>
<comment type="caution">
    <text evidence="2">The sequence shown here is derived from an EMBL/GenBank/DDBJ whole genome shotgun (WGS) entry which is preliminary data.</text>
</comment>
<reference evidence="2" key="2">
    <citation type="submission" date="2021-04" db="EMBL/GenBank/DDBJ databases">
        <authorList>
            <person name="Gilroy R."/>
        </authorList>
    </citation>
    <scope>NUCLEOTIDE SEQUENCE</scope>
    <source>
        <strain evidence="2">CHK32-1732</strain>
    </source>
</reference>
<dbReference type="NCBIfam" id="TIGR00778">
    <property type="entry name" value="ahpD_dom"/>
    <property type="match status" value="1"/>
</dbReference>
<dbReference type="EMBL" id="DXGC01000042">
    <property type="protein sequence ID" value="HIW90864.1"/>
    <property type="molecule type" value="Genomic_DNA"/>
</dbReference>
<feature type="domain" description="Carboxymuconolactone decarboxylase-like" evidence="1">
    <location>
        <begin position="15"/>
        <end position="88"/>
    </location>
</feature>
<accession>A0A9D1RNI0</accession>
<dbReference type="InterPro" id="IPR003779">
    <property type="entry name" value="CMD-like"/>
</dbReference>
<dbReference type="Pfam" id="PF02627">
    <property type="entry name" value="CMD"/>
    <property type="match status" value="1"/>
</dbReference>
<dbReference type="PANTHER" id="PTHR34846:SF5">
    <property type="entry name" value="CARBOXYMUCONOLACTONE DECARBOXYLASE-LIKE DOMAIN-CONTAINING PROTEIN"/>
    <property type="match status" value="1"/>
</dbReference>
<dbReference type="Proteomes" id="UP000824190">
    <property type="component" value="Unassembled WGS sequence"/>
</dbReference>
<dbReference type="SUPFAM" id="SSF69118">
    <property type="entry name" value="AhpD-like"/>
    <property type="match status" value="1"/>
</dbReference>